<dbReference type="Proteomes" id="UP001057402">
    <property type="component" value="Chromosome 11"/>
</dbReference>
<name>A0ACB9LIC1_9MYRT</name>
<gene>
    <name evidence="1" type="ORF">MLD38_036202</name>
</gene>
<organism evidence="1 2">
    <name type="scientific">Melastoma candidum</name>
    <dbReference type="NCBI Taxonomy" id="119954"/>
    <lineage>
        <taxon>Eukaryota</taxon>
        <taxon>Viridiplantae</taxon>
        <taxon>Streptophyta</taxon>
        <taxon>Embryophyta</taxon>
        <taxon>Tracheophyta</taxon>
        <taxon>Spermatophyta</taxon>
        <taxon>Magnoliopsida</taxon>
        <taxon>eudicotyledons</taxon>
        <taxon>Gunneridae</taxon>
        <taxon>Pentapetalae</taxon>
        <taxon>rosids</taxon>
        <taxon>malvids</taxon>
        <taxon>Myrtales</taxon>
        <taxon>Melastomataceae</taxon>
        <taxon>Melastomatoideae</taxon>
        <taxon>Melastomateae</taxon>
        <taxon>Melastoma</taxon>
    </lineage>
</organism>
<keyword evidence="2" id="KW-1185">Reference proteome</keyword>
<reference evidence="2" key="1">
    <citation type="journal article" date="2023" name="Front. Plant Sci.">
        <title>Chromosomal-level genome assembly of Melastoma candidum provides insights into trichome evolution.</title>
        <authorList>
            <person name="Zhong Y."/>
            <person name="Wu W."/>
            <person name="Sun C."/>
            <person name="Zou P."/>
            <person name="Liu Y."/>
            <person name="Dai S."/>
            <person name="Zhou R."/>
        </authorList>
    </citation>
    <scope>NUCLEOTIDE SEQUENCE [LARGE SCALE GENOMIC DNA]</scope>
</reference>
<accession>A0ACB9LIC1</accession>
<protein>
    <submittedName>
        <fullName evidence="1">Uncharacterized protein</fullName>
    </submittedName>
</protein>
<dbReference type="EMBL" id="CM042890">
    <property type="protein sequence ID" value="KAI4311297.1"/>
    <property type="molecule type" value="Genomic_DNA"/>
</dbReference>
<evidence type="ECO:0000313" key="2">
    <source>
        <dbReference type="Proteomes" id="UP001057402"/>
    </source>
</evidence>
<proteinExistence type="predicted"/>
<evidence type="ECO:0000313" key="1">
    <source>
        <dbReference type="EMBL" id="KAI4311297.1"/>
    </source>
</evidence>
<sequence>MPFNLFESPEERIAELKEAFTLFDKDGDGCITMEELATVLRSMDRNPTEKQLQEMIDEVDSDGNGTIEFGEFLALMANSIKETDAEDELKEAFKVLDKDQSGYIAYATLIISGDESTIREDEVERKADLDGDGQVNYEEFVLMMTTAIN</sequence>
<comment type="caution">
    <text evidence="1">The sequence shown here is derived from an EMBL/GenBank/DDBJ whole genome shotgun (WGS) entry which is preliminary data.</text>
</comment>